<protein>
    <recommendedName>
        <fullName evidence="2">Platelet-derived growth factor receptor-like protein</fullName>
    </recommendedName>
</protein>
<dbReference type="InterPro" id="IPR042495">
    <property type="entry name" value="PDGFRL"/>
</dbReference>
<reference evidence="5" key="2">
    <citation type="submission" date="2004-02" db="EMBL/GenBank/DDBJ databases">
        <authorList>
            <consortium name="Genoscope"/>
            <consortium name="Whitehead Institute Centre for Genome Research"/>
        </authorList>
    </citation>
    <scope>NUCLEOTIDE SEQUENCE</scope>
</reference>
<keyword evidence="3" id="KW-0732">Signal</keyword>
<dbReference type="Pfam" id="PF22971">
    <property type="entry name" value="Ig_VEGFR-1-like_5th"/>
    <property type="match status" value="1"/>
</dbReference>
<dbReference type="PANTHER" id="PTHR15360:SF5">
    <property type="entry name" value="PLATELET-DERIVED GROWTH FACTOR RECEPTOR-LIKE PROTEIN"/>
    <property type="match status" value="1"/>
</dbReference>
<dbReference type="GO" id="GO:0007169">
    <property type="term" value="P:cell surface receptor protein tyrosine kinase signaling pathway"/>
    <property type="evidence" value="ECO:0007669"/>
    <property type="project" value="UniProtKB-ARBA"/>
</dbReference>
<dbReference type="AlphaFoldDB" id="Q4RP84"/>
<dbReference type="Gene3D" id="2.60.40.10">
    <property type="entry name" value="Immunoglobulins"/>
    <property type="match status" value="5"/>
</dbReference>
<dbReference type="InterPro" id="IPR003598">
    <property type="entry name" value="Ig_sub2"/>
</dbReference>
<feature type="domain" description="Ig-like" evidence="4">
    <location>
        <begin position="334"/>
        <end position="414"/>
    </location>
</feature>
<dbReference type="InterPro" id="IPR055229">
    <property type="entry name" value="VEGFR1-3_5th"/>
</dbReference>
<dbReference type="KEGG" id="tng:GSTEN00031226G001"/>
<dbReference type="EMBL" id="CAAE01015008">
    <property type="protein sequence ID" value="CAG09798.1"/>
    <property type="molecule type" value="Genomic_DNA"/>
</dbReference>
<gene>
    <name evidence="5" type="ORF">GSTENG00031226001</name>
</gene>
<comment type="subunit">
    <text evidence="1">Forms a complex composed of PDGFRL, TNK2 and GRB2.</text>
</comment>
<feature type="chain" id="PRO_5004243232" description="Platelet-derived growth factor receptor-like protein" evidence="3">
    <location>
        <begin position="23"/>
        <end position="515"/>
    </location>
</feature>
<evidence type="ECO:0000313" key="5">
    <source>
        <dbReference type="EMBL" id="CAG09798.1"/>
    </source>
</evidence>
<dbReference type="Pfam" id="PF13927">
    <property type="entry name" value="Ig_3"/>
    <property type="match status" value="1"/>
</dbReference>
<dbReference type="InterPro" id="IPR013783">
    <property type="entry name" value="Ig-like_fold"/>
</dbReference>
<dbReference type="InterPro" id="IPR036179">
    <property type="entry name" value="Ig-like_dom_sf"/>
</dbReference>
<dbReference type="Pfam" id="PF22854">
    <property type="entry name" value="VEGFR1-3_N_Ig-like"/>
    <property type="match status" value="1"/>
</dbReference>
<evidence type="ECO:0000256" key="2">
    <source>
        <dbReference type="ARBA" id="ARBA00019671"/>
    </source>
</evidence>
<dbReference type="InterPro" id="IPR003599">
    <property type="entry name" value="Ig_sub"/>
</dbReference>
<name>Q4RP84_TETNG</name>
<dbReference type="OrthoDB" id="5979328at2759"/>
<evidence type="ECO:0000256" key="3">
    <source>
        <dbReference type="SAM" id="SignalP"/>
    </source>
</evidence>
<evidence type="ECO:0000256" key="1">
    <source>
        <dbReference type="ARBA" id="ARBA00011360"/>
    </source>
</evidence>
<reference evidence="5" key="1">
    <citation type="journal article" date="2004" name="Nature">
        <title>Genome duplication in the teleost fish Tetraodon nigroviridis reveals the early vertebrate proto-karyotype.</title>
        <authorList>
            <person name="Jaillon O."/>
            <person name="Aury J.-M."/>
            <person name="Brunet F."/>
            <person name="Petit J.-L."/>
            <person name="Stange-Thomann N."/>
            <person name="Mauceli E."/>
            <person name="Bouneau L."/>
            <person name="Fischer C."/>
            <person name="Ozouf-Costaz C."/>
            <person name="Bernot A."/>
            <person name="Nicaud S."/>
            <person name="Jaffe D."/>
            <person name="Fisher S."/>
            <person name="Lutfalla G."/>
            <person name="Dossat C."/>
            <person name="Segurens B."/>
            <person name="Dasilva C."/>
            <person name="Salanoubat M."/>
            <person name="Levy M."/>
            <person name="Boudet N."/>
            <person name="Castellano S."/>
            <person name="Anthouard V."/>
            <person name="Jubin C."/>
            <person name="Castelli V."/>
            <person name="Katinka M."/>
            <person name="Vacherie B."/>
            <person name="Biemont C."/>
            <person name="Skalli Z."/>
            <person name="Cattolico L."/>
            <person name="Poulain J."/>
            <person name="De Berardinis V."/>
            <person name="Cruaud C."/>
            <person name="Duprat S."/>
            <person name="Brottier P."/>
            <person name="Coutanceau J.-P."/>
            <person name="Gouzy J."/>
            <person name="Parra G."/>
            <person name="Lardier G."/>
            <person name="Chapple C."/>
            <person name="McKernan K.J."/>
            <person name="McEwan P."/>
            <person name="Bosak S."/>
            <person name="Kellis M."/>
            <person name="Volff J.-N."/>
            <person name="Guigo R."/>
            <person name="Zody M.C."/>
            <person name="Mesirov J."/>
            <person name="Lindblad-Toh K."/>
            <person name="Birren B."/>
            <person name="Nusbaum C."/>
            <person name="Kahn D."/>
            <person name="Robinson-Rechavi M."/>
            <person name="Laudet V."/>
            <person name="Schachter V."/>
            <person name="Quetier F."/>
            <person name="Saurin W."/>
            <person name="Scarpelli C."/>
            <person name="Wincker P."/>
            <person name="Lander E.S."/>
            <person name="Weissenbach J."/>
            <person name="Roest Crollius H."/>
        </authorList>
    </citation>
    <scope>NUCLEOTIDE SEQUENCE [LARGE SCALE GENOMIC DNA]</scope>
</reference>
<proteinExistence type="predicted"/>
<feature type="domain" description="Ig-like" evidence="4">
    <location>
        <begin position="30"/>
        <end position="117"/>
    </location>
</feature>
<dbReference type="PROSITE" id="PS50835">
    <property type="entry name" value="IG_LIKE"/>
    <property type="match status" value="3"/>
</dbReference>
<dbReference type="PANTHER" id="PTHR15360">
    <property type="entry name" value="PLATELET-DERIVED GROWTH FACTOR RECEPTOR LIKE"/>
    <property type="match status" value="1"/>
</dbReference>
<feature type="domain" description="Ig-like" evidence="4">
    <location>
        <begin position="419"/>
        <end position="509"/>
    </location>
</feature>
<dbReference type="SMART" id="SM00409">
    <property type="entry name" value="IG"/>
    <property type="match status" value="3"/>
</dbReference>
<sequence>MVSPGCLQLFLVIFCASSLANGHLNKNHRPKILPSEDPLTISKEDSLNLTCRGHGQLHWTLANPNRSLSSSGVKVEKCDSRPHSRTFCSRLTITQLSVRDTGTYSCNSSRNGSANVSSTYVFVKDPEHPFVEQHYPNPDVLFIYGHEQTFVIPCRTSSPDVRVNFTTCQEMQHTNIVRKQQDPPLSDNVVAEWDPKVGFTLPRGDYTSKNYLICKAVDSGQTSNYIPRKLKHPFLNITYRNEHLSTVTVKEGRKKVVFEPKVNALPPAVVLGWFKDDVPIWKNSTCFRMSGLSLSITNVQQKYAGVFKISMGIPEKGVYRNLSYTLVVTSRTWGRRVASCVSCIPEEKPHVVSVEGRKKGSHNWIKSTTTKNEVVNGKIMSVSTLVIEEARASGWYTCVARNEVGDSEMKKPFFIKDHPEGITTQPSSAIEGDDITLTCQAARYFYTTLQWLDSFNRTVTTNLSSLQLGEHSISQSLRLHGVSPNTTRGYRCQARRFNNKVELKNAALIVDGRLC</sequence>
<dbReference type="SMART" id="SM00408">
    <property type="entry name" value="IGc2"/>
    <property type="match status" value="2"/>
</dbReference>
<feature type="signal peptide" evidence="3">
    <location>
        <begin position="1"/>
        <end position="22"/>
    </location>
</feature>
<evidence type="ECO:0000259" key="4">
    <source>
        <dbReference type="PROSITE" id="PS50835"/>
    </source>
</evidence>
<dbReference type="InterPro" id="IPR007110">
    <property type="entry name" value="Ig-like_dom"/>
</dbReference>
<dbReference type="InterPro" id="IPR055238">
    <property type="entry name" value="VEGFR1-3_N_Ig-like"/>
</dbReference>
<dbReference type="SUPFAM" id="SSF48726">
    <property type="entry name" value="Immunoglobulin"/>
    <property type="match status" value="2"/>
</dbReference>
<accession>Q4RP84</accession>
<dbReference type="PRINTS" id="PR01832">
    <property type="entry name" value="VEGFRECEPTOR"/>
</dbReference>
<organism evidence="5">
    <name type="scientific">Tetraodon nigroviridis</name>
    <name type="common">Spotted green pufferfish</name>
    <name type="synonym">Chelonodon nigroviridis</name>
    <dbReference type="NCBI Taxonomy" id="99883"/>
    <lineage>
        <taxon>Eukaryota</taxon>
        <taxon>Metazoa</taxon>
        <taxon>Chordata</taxon>
        <taxon>Craniata</taxon>
        <taxon>Vertebrata</taxon>
        <taxon>Euteleostomi</taxon>
        <taxon>Actinopterygii</taxon>
        <taxon>Neopterygii</taxon>
        <taxon>Teleostei</taxon>
        <taxon>Neoteleostei</taxon>
        <taxon>Acanthomorphata</taxon>
        <taxon>Eupercaria</taxon>
        <taxon>Tetraodontiformes</taxon>
        <taxon>Tetradontoidea</taxon>
        <taxon>Tetraodontidae</taxon>
        <taxon>Tetraodon</taxon>
    </lineage>
</organism>